<feature type="compositionally biased region" description="Polar residues" evidence="9">
    <location>
        <begin position="488"/>
        <end position="500"/>
    </location>
</feature>
<evidence type="ECO:0000256" key="9">
    <source>
        <dbReference type="SAM" id="MobiDB-lite"/>
    </source>
</evidence>
<keyword evidence="13" id="KW-1185">Reference proteome</keyword>
<feature type="domain" description="Response regulatory" evidence="11">
    <location>
        <begin position="1202"/>
        <end position="1323"/>
    </location>
</feature>
<feature type="compositionally biased region" description="Polar residues" evidence="9">
    <location>
        <begin position="1535"/>
        <end position="1544"/>
    </location>
</feature>
<feature type="compositionally biased region" description="Low complexity" evidence="9">
    <location>
        <begin position="1551"/>
        <end position="1573"/>
    </location>
</feature>
<keyword evidence="7" id="KW-0472">Membrane</keyword>
<dbReference type="GO" id="GO:0009927">
    <property type="term" value="F:histidine phosphotransfer kinase activity"/>
    <property type="evidence" value="ECO:0007669"/>
    <property type="project" value="TreeGrafter"/>
</dbReference>
<feature type="region of interest" description="Disordered" evidence="9">
    <location>
        <begin position="1769"/>
        <end position="1796"/>
    </location>
</feature>
<dbReference type="InterPro" id="IPR005467">
    <property type="entry name" value="His_kinase_dom"/>
</dbReference>
<feature type="domain" description="Histidine kinase" evidence="10">
    <location>
        <begin position="682"/>
        <end position="945"/>
    </location>
</feature>
<dbReference type="InterPro" id="IPR011006">
    <property type="entry name" value="CheY-like_superfamily"/>
</dbReference>
<comment type="catalytic activity">
    <reaction evidence="1">
        <text>ATP + protein L-histidine = ADP + protein N-phospho-L-histidine.</text>
        <dbReference type="EC" id="2.7.13.3"/>
    </reaction>
</comment>
<evidence type="ECO:0000256" key="3">
    <source>
        <dbReference type="ARBA" id="ARBA00012438"/>
    </source>
</evidence>
<dbReference type="CDD" id="cd00082">
    <property type="entry name" value="HisKA"/>
    <property type="match status" value="1"/>
</dbReference>
<dbReference type="SMART" id="SM00448">
    <property type="entry name" value="REC"/>
    <property type="match status" value="1"/>
</dbReference>
<dbReference type="EC" id="2.7.13.3" evidence="3"/>
<comment type="caution">
    <text evidence="12">The sequence shown here is derived from an EMBL/GenBank/DDBJ whole genome shotgun (WGS) entry which is preliminary data.</text>
</comment>
<dbReference type="SMART" id="SM00387">
    <property type="entry name" value="HATPase_c"/>
    <property type="match status" value="1"/>
</dbReference>
<feature type="region of interest" description="Disordered" evidence="9">
    <location>
        <begin position="1952"/>
        <end position="1973"/>
    </location>
</feature>
<dbReference type="InParanoid" id="A0A218YY33"/>
<evidence type="ECO:0000256" key="1">
    <source>
        <dbReference type="ARBA" id="ARBA00000085"/>
    </source>
</evidence>
<evidence type="ECO:0000259" key="10">
    <source>
        <dbReference type="PROSITE" id="PS50109"/>
    </source>
</evidence>
<keyword evidence="4 8" id="KW-0597">Phosphoprotein</keyword>
<evidence type="ECO:0000256" key="5">
    <source>
        <dbReference type="ARBA" id="ARBA00022679"/>
    </source>
</evidence>
<accession>A0A218YY33</accession>
<dbReference type="PRINTS" id="PR00344">
    <property type="entry name" value="BCTRLSENSOR"/>
</dbReference>
<evidence type="ECO:0000256" key="4">
    <source>
        <dbReference type="ARBA" id="ARBA00022553"/>
    </source>
</evidence>
<dbReference type="Gene3D" id="3.40.50.2300">
    <property type="match status" value="1"/>
</dbReference>
<gene>
    <name evidence="12" type="ORF">B2J93_8428</name>
</gene>
<feature type="compositionally biased region" description="Polar residues" evidence="9">
    <location>
        <begin position="1651"/>
        <end position="1667"/>
    </location>
</feature>
<dbReference type="SUPFAM" id="SSF55874">
    <property type="entry name" value="ATPase domain of HSP90 chaperone/DNA topoisomerase II/histidine kinase"/>
    <property type="match status" value="1"/>
</dbReference>
<proteinExistence type="predicted"/>
<keyword evidence="6 12" id="KW-0418">Kinase</keyword>
<feature type="compositionally biased region" description="Basic and acidic residues" evidence="9">
    <location>
        <begin position="1671"/>
        <end position="1696"/>
    </location>
</feature>
<feature type="compositionally biased region" description="Basic and acidic residues" evidence="9">
    <location>
        <begin position="33"/>
        <end position="46"/>
    </location>
</feature>
<dbReference type="SMART" id="SM00388">
    <property type="entry name" value="HisKA"/>
    <property type="match status" value="1"/>
</dbReference>
<dbReference type="CDD" id="cd17546">
    <property type="entry name" value="REC_hyHK_CKI1_RcsC-like"/>
    <property type="match status" value="1"/>
</dbReference>
<feature type="compositionally biased region" description="Polar residues" evidence="9">
    <location>
        <begin position="291"/>
        <end position="304"/>
    </location>
</feature>
<dbReference type="Gene3D" id="1.10.287.130">
    <property type="match status" value="1"/>
</dbReference>
<evidence type="ECO:0000256" key="6">
    <source>
        <dbReference type="ARBA" id="ARBA00022777"/>
    </source>
</evidence>
<dbReference type="FunFam" id="1.10.287.130:FF:000023">
    <property type="entry name" value="Sensor histidine kinase/response regulator, putative"/>
    <property type="match status" value="1"/>
</dbReference>
<feature type="region of interest" description="Disordered" evidence="9">
    <location>
        <begin position="453"/>
        <end position="500"/>
    </location>
</feature>
<evidence type="ECO:0000313" key="13">
    <source>
        <dbReference type="Proteomes" id="UP000242519"/>
    </source>
</evidence>
<organism evidence="12 13">
    <name type="scientific">Diplocarpon coronariae</name>
    <dbReference type="NCBI Taxonomy" id="2795749"/>
    <lineage>
        <taxon>Eukaryota</taxon>
        <taxon>Fungi</taxon>
        <taxon>Dikarya</taxon>
        <taxon>Ascomycota</taxon>
        <taxon>Pezizomycotina</taxon>
        <taxon>Leotiomycetes</taxon>
        <taxon>Helotiales</taxon>
        <taxon>Drepanopezizaceae</taxon>
        <taxon>Diplocarpon</taxon>
    </lineage>
</organism>
<dbReference type="GO" id="GO:0005886">
    <property type="term" value="C:plasma membrane"/>
    <property type="evidence" value="ECO:0007669"/>
    <property type="project" value="TreeGrafter"/>
</dbReference>
<feature type="compositionally biased region" description="Polar residues" evidence="9">
    <location>
        <begin position="1575"/>
        <end position="1590"/>
    </location>
</feature>
<dbReference type="PROSITE" id="PS50110">
    <property type="entry name" value="RESPONSE_REGULATORY"/>
    <property type="match status" value="1"/>
</dbReference>
<evidence type="ECO:0000313" key="12">
    <source>
        <dbReference type="EMBL" id="OWP00737.1"/>
    </source>
</evidence>
<dbReference type="Pfam" id="PF00512">
    <property type="entry name" value="HisKA"/>
    <property type="match status" value="1"/>
</dbReference>
<evidence type="ECO:0000256" key="2">
    <source>
        <dbReference type="ARBA" id="ARBA00004370"/>
    </source>
</evidence>
<feature type="region of interest" description="Disordered" evidence="9">
    <location>
        <begin position="561"/>
        <end position="581"/>
    </location>
</feature>
<dbReference type="InterPro" id="IPR003661">
    <property type="entry name" value="HisK_dim/P_dom"/>
</dbReference>
<feature type="region of interest" description="Disordered" evidence="9">
    <location>
        <begin position="1508"/>
        <end position="1613"/>
    </location>
</feature>
<feature type="compositionally biased region" description="Polar residues" evidence="9">
    <location>
        <begin position="1769"/>
        <end position="1783"/>
    </location>
</feature>
<dbReference type="PANTHER" id="PTHR43047">
    <property type="entry name" value="TWO-COMPONENT HISTIDINE PROTEIN KINASE"/>
    <property type="match status" value="1"/>
</dbReference>
<dbReference type="SUPFAM" id="SSF55781">
    <property type="entry name" value="GAF domain-like"/>
    <property type="match status" value="1"/>
</dbReference>
<feature type="compositionally biased region" description="Low complexity" evidence="9">
    <location>
        <begin position="357"/>
        <end position="366"/>
    </location>
</feature>
<feature type="region of interest" description="Disordered" evidence="9">
    <location>
        <begin position="740"/>
        <end position="762"/>
    </location>
</feature>
<dbReference type="InterPro" id="IPR001789">
    <property type="entry name" value="Sig_transdc_resp-reg_receiver"/>
</dbReference>
<dbReference type="Pfam" id="PF00072">
    <property type="entry name" value="Response_reg"/>
    <property type="match status" value="1"/>
</dbReference>
<feature type="region of interest" description="Disordered" evidence="9">
    <location>
        <begin position="1630"/>
        <end position="1696"/>
    </location>
</feature>
<dbReference type="Pfam" id="PF02518">
    <property type="entry name" value="HATPase_c"/>
    <property type="match status" value="1"/>
</dbReference>
<dbReference type="OrthoDB" id="303614at2759"/>
<feature type="region of interest" description="Disordered" evidence="9">
    <location>
        <begin position="291"/>
        <end position="397"/>
    </location>
</feature>
<evidence type="ECO:0000259" key="11">
    <source>
        <dbReference type="PROSITE" id="PS50110"/>
    </source>
</evidence>
<dbReference type="InterPro" id="IPR019383">
    <property type="entry name" value="Golgin_A_7/ERF4"/>
</dbReference>
<protein>
    <recommendedName>
        <fullName evidence="3">histidine kinase</fullName>
        <ecNumber evidence="3">2.7.13.3</ecNumber>
    </recommendedName>
</protein>
<reference evidence="12 13" key="1">
    <citation type="submission" date="2017-04" db="EMBL/GenBank/DDBJ databases">
        <title>Draft genome sequence of Marssonina coronaria NL1: causal agent of apple blotch.</title>
        <authorList>
            <person name="Cheng Q."/>
        </authorList>
    </citation>
    <scope>NUCLEOTIDE SEQUENCE [LARGE SCALE GENOMIC DNA]</scope>
    <source>
        <strain evidence="12 13">NL1</strain>
    </source>
</reference>
<dbReference type="PANTHER" id="PTHR43047:SF72">
    <property type="entry name" value="OSMOSENSING HISTIDINE PROTEIN KINASE SLN1"/>
    <property type="match status" value="1"/>
</dbReference>
<dbReference type="InterPro" id="IPR003594">
    <property type="entry name" value="HATPase_dom"/>
</dbReference>
<evidence type="ECO:0000256" key="7">
    <source>
        <dbReference type="ARBA" id="ARBA00023136"/>
    </source>
</evidence>
<dbReference type="GO" id="GO:0000155">
    <property type="term" value="F:phosphorelay sensor kinase activity"/>
    <property type="evidence" value="ECO:0007669"/>
    <property type="project" value="InterPro"/>
</dbReference>
<feature type="compositionally biased region" description="Basic residues" evidence="9">
    <location>
        <begin position="740"/>
        <end position="752"/>
    </location>
</feature>
<dbReference type="SUPFAM" id="SSF47384">
    <property type="entry name" value="Homodimeric domain of signal transducing histidine kinase"/>
    <property type="match status" value="1"/>
</dbReference>
<dbReference type="SUPFAM" id="SSF52172">
    <property type="entry name" value="CheY-like"/>
    <property type="match status" value="1"/>
</dbReference>
<feature type="region of interest" description="Disordered" evidence="9">
    <location>
        <begin position="25"/>
        <end position="48"/>
    </location>
</feature>
<dbReference type="EMBL" id="MZNU01000308">
    <property type="protein sequence ID" value="OWP00737.1"/>
    <property type="molecule type" value="Genomic_DNA"/>
</dbReference>
<dbReference type="PROSITE" id="PS50109">
    <property type="entry name" value="HIS_KIN"/>
    <property type="match status" value="1"/>
</dbReference>
<dbReference type="InterPro" id="IPR036097">
    <property type="entry name" value="HisK_dim/P_sf"/>
</dbReference>
<dbReference type="InterPro" id="IPR004358">
    <property type="entry name" value="Sig_transdc_His_kin-like_C"/>
</dbReference>
<dbReference type="Proteomes" id="UP000242519">
    <property type="component" value="Unassembled WGS sequence"/>
</dbReference>
<dbReference type="InterPro" id="IPR036890">
    <property type="entry name" value="HATPase_C_sf"/>
</dbReference>
<dbReference type="STRING" id="503106.A0A218YY33"/>
<evidence type="ECO:0000256" key="8">
    <source>
        <dbReference type="PROSITE-ProRule" id="PRU00169"/>
    </source>
</evidence>
<name>A0A218YY33_9HELO</name>
<feature type="modified residue" description="4-aspartylphosphate" evidence="8">
    <location>
        <position position="1253"/>
    </location>
</feature>
<feature type="compositionally biased region" description="Basic and acidic residues" evidence="9">
    <location>
        <begin position="1591"/>
        <end position="1602"/>
    </location>
</feature>
<feature type="compositionally biased region" description="Polar residues" evidence="9">
    <location>
        <begin position="374"/>
        <end position="397"/>
    </location>
</feature>
<sequence>MSTSRCTASKCSTSARDREVFRYYIPPTARSSSKSEGEEPTRKKASSDPTLTAFAQLGCLRINCKRGIITLSTRGTEYVLAEATRELSLQRDDDESDNLWHGEGAILRHTGFSSELRRVFEQSDAPAVFLCGDLRSDDKFKDEPSVVGPPYLKAIACAPLISPEHNVVVGQYIVADDEPRERLNEDEQQFLSDMAVTVMDYLESRRVKRQQYRAERMIKAIGLFIEGKSTLREWWLETGHKYQHAALRKRSIVDNTPLDKQADAEFGVQEETDYFSRNGLNGLADQTLMSTSIHQSPSSVSLSTIDRGDRELGDGRPPIPRNDTTSSDRTRYSAPLPAPLARPPIYRENSLFSSADTSTVPSTRVSRSWRDRNSSVTTLDENATDLTPDSEKQNSVSFDLPPNPVLPDLSGDLQNDVLSPDVKDVFARASNLIREAIGVEGVIYYDASVGSFGDSSKKEVTEEEAPEAFRAGQLPGDPVITSEDDLARQSSGTDGEAKTLSSAKNTEKFCNILGFSTRRRSSLKGHDFYEEQKRMPECIIRKLLKRYPHGKVFNFDGDGTYSSSDSDQNPASSCKDVQGSSDAGKHLLENFSRRKRISREQEAAAILKVLPGARSVFWFPLWDSSRERWFSGSLIWSTSDIRTLCPIEDITYLAAFGNSTMAEISRLSAQVLSKMKTDFISSISHELRSPLHGVLASVEFLQETSMTEIQTDMVGNISASGKVLLDTINHVLDFSKVNRKTKNRKRVPKKRSKESGRRESVADEGEEKADICILSEEVIESIYTGQGVSKKALGLAGHRRQVSTGSTEPAVTVIVDIQWRSNWTFEIDAGAWRRILMNLFSNAMKYTKAGFVNVCLEIEEDVASHSKKSRSNIVLKIKDSGRGISQEFLKHQLYKPFTQEDSLATGAGLGLSIVKAIIQDLGGRIKFVSESGTGTEVTVRIPLTERLPTPDNLKVVSEGRAAMQGLKFRLEGFDRYPDITETPTGILSSDSEAAMMLKSTVQDILVDWFGMEALTASGSDSSDADVIVFMETGSEQTLEQVLQNHYDNHPKNAGNSVAIVLTNSYHSGPKVDAHQRFRIFYLQQPFGPHKIGKILHQAFCTASYGQTLETSMISPQNEPQTPTTGLSLGFSSMSPTSVNLDFAVPPPLKKEPARIHGYPAVVPDDPVADETKCARLQELEKMSEQAFANGKILAEEEKHGLRVLLVEDNEINLKLLVATMRKLKLEHTTAINGLEALNSYKDCDGAFDVIFMDISMPVMSGIESSRHIRRFEKERGLQPVALIALTGAANPATRQEAFSSGVDLFLTKPVAMKALRGRNAQGQVQDPKDCFRLIGFLDASLARLCHDECSASITPSQAVASPAGTETVMMKAFRLQAPGMHGPANGIADETFSPDSGASGFGPDMALRQPVRRTYHSTSQGEFPAAASASASASEAPVDRIVAIHRRIRRCPLPSWKQQGSVRHEGDDEDELEIEIVVGYGTVETASQAKIVAPGIATSTLTLNPRIPLASFQPPASPSVEPSGPDRHARARSPSRWSFRNALSSGPDFASPFRSRSGTGGSSISRGRPRGPSLWNPSNSTPRGASQRAETQSRQRSPEERVIAIPLNHPDIESPRQVAAVEGAHPLLTLQEQRQKRHSESTGASLRVGRSESSTGTNGISVPQSPSIEIAGRRSGEPSQKLDIDKGKSVEEERKDISTQIEKRATTLYRKKGQTITDIVSQSAGLSFDHRPGKSNMSGDLERGQDNLGAYEAAGISNMPNHGSRASFQSGMGAATSENSSIVGSDGPPTNPADEWGPQHPCFPHLNPHVPLSSSLYQTTRIIRIRRDWMLEGDLAPTFSNLYPEILEPAGVSEQEFRTLVERVNSELIPAFSPYSLRNIVDGVLGLLTGWLWDDTGFSATKSRLNRVELYLEEWNREMEGRSKDGPGSAPRVIPLRRTGYMNLEIQVPDPEINYEASNTEDRTATGLSRNSQ</sequence>
<dbReference type="Gene3D" id="3.30.565.10">
    <property type="entry name" value="Histidine kinase-like ATPase, C-terminal domain"/>
    <property type="match status" value="1"/>
</dbReference>
<comment type="subcellular location">
    <subcellularLocation>
        <location evidence="2">Membrane</location>
    </subcellularLocation>
</comment>
<keyword evidence="5" id="KW-0808">Transferase</keyword>
<dbReference type="Pfam" id="PF10256">
    <property type="entry name" value="Erf4"/>
    <property type="match status" value="1"/>
</dbReference>